<dbReference type="Proteomes" id="UP001381693">
    <property type="component" value="Unassembled WGS sequence"/>
</dbReference>
<sequence>DWRVYDTVTLRLLEVLFSSNTTSLKLIYVRTFYRDAFVTLLPRLTGLQQLRIQVKCISV</sequence>
<keyword evidence="2" id="KW-1185">Reference proteome</keyword>
<protein>
    <submittedName>
        <fullName evidence="1">Uncharacterized protein</fullName>
    </submittedName>
</protein>
<evidence type="ECO:0000313" key="2">
    <source>
        <dbReference type="Proteomes" id="UP001381693"/>
    </source>
</evidence>
<comment type="caution">
    <text evidence="1">The sequence shown here is derived from an EMBL/GenBank/DDBJ whole genome shotgun (WGS) entry which is preliminary data.</text>
</comment>
<organism evidence="1 2">
    <name type="scientific">Halocaridina rubra</name>
    <name type="common">Hawaiian red shrimp</name>
    <dbReference type="NCBI Taxonomy" id="373956"/>
    <lineage>
        <taxon>Eukaryota</taxon>
        <taxon>Metazoa</taxon>
        <taxon>Ecdysozoa</taxon>
        <taxon>Arthropoda</taxon>
        <taxon>Crustacea</taxon>
        <taxon>Multicrustacea</taxon>
        <taxon>Malacostraca</taxon>
        <taxon>Eumalacostraca</taxon>
        <taxon>Eucarida</taxon>
        <taxon>Decapoda</taxon>
        <taxon>Pleocyemata</taxon>
        <taxon>Caridea</taxon>
        <taxon>Atyoidea</taxon>
        <taxon>Atyidae</taxon>
        <taxon>Halocaridina</taxon>
    </lineage>
</organism>
<feature type="non-terminal residue" evidence="1">
    <location>
        <position position="1"/>
    </location>
</feature>
<reference evidence="1 2" key="1">
    <citation type="submission" date="2023-11" db="EMBL/GenBank/DDBJ databases">
        <title>Halocaridina rubra genome assembly.</title>
        <authorList>
            <person name="Smith C."/>
        </authorList>
    </citation>
    <scope>NUCLEOTIDE SEQUENCE [LARGE SCALE GENOMIC DNA]</scope>
    <source>
        <strain evidence="1">EP-1</strain>
        <tissue evidence="1">Whole</tissue>
    </source>
</reference>
<proteinExistence type="predicted"/>
<name>A0AAN9A3M6_HALRR</name>
<gene>
    <name evidence="1" type="ORF">SK128_001856</name>
</gene>
<dbReference type="AlphaFoldDB" id="A0AAN9A3M6"/>
<evidence type="ECO:0000313" key="1">
    <source>
        <dbReference type="EMBL" id="KAK7068317.1"/>
    </source>
</evidence>
<dbReference type="EMBL" id="JAXCGZ010017310">
    <property type="protein sequence ID" value="KAK7068317.1"/>
    <property type="molecule type" value="Genomic_DNA"/>
</dbReference>
<accession>A0AAN9A3M6</accession>